<dbReference type="EMBL" id="KN838929">
    <property type="protein sequence ID" value="KIJ92183.1"/>
    <property type="molecule type" value="Genomic_DNA"/>
</dbReference>
<organism evidence="1 2">
    <name type="scientific">Laccaria amethystina LaAM-08-1</name>
    <dbReference type="NCBI Taxonomy" id="1095629"/>
    <lineage>
        <taxon>Eukaryota</taxon>
        <taxon>Fungi</taxon>
        <taxon>Dikarya</taxon>
        <taxon>Basidiomycota</taxon>
        <taxon>Agaricomycotina</taxon>
        <taxon>Agaricomycetes</taxon>
        <taxon>Agaricomycetidae</taxon>
        <taxon>Agaricales</taxon>
        <taxon>Agaricineae</taxon>
        <taxon>Hydnangiaceae</taxon>
        <taxon>Laccaria</taxon>
    </lineage>
</organism>
<dbReference type="HOGENOM" id="CLU_3106753_0_0_1"/>
<accession>A0A0C9WUI4</accession>
<name>A0A0C9WUI4_9AGAR</name>
<reference evidence="1 2" key="1">
    <citation type="submission" date="2014-04" db="EMBL/GenBank/DDBJ databases">
        <authorList>
            <consortium name="DOE Joint Genome Institute"/>
            <person name="Kuo A."/>
            <person name="Kohler A."/>
            <person name="Nagy L.G."/>
            <person name="Floudas D."/>
            <person name="Copeland A."/>
            <person name="Barry K.W."/>
            <person name="Cichocki N."/>
            <person name="Veneault-Fourrey C."/>
            <person name="LaButti K."/>
            <person name="Lindquist E.A."/>
            <person name="Lipzen A."/>
            <person name="Lundell T."/>
            <person name="Morin E."/>
            <person name="Murat C."/>
            <person name="Sun H."/>
            <person name="Tunlid A."/>
            <person name="Henrissat B."/>
            <person name="Grigoriev I.V."/>
            <person name="Hibbett D.S."/>
            <person name="Martin F."/>
            <person name="Nordberg H.P."/>
            <person name="Cantor M.N."/>
            <person name="Hua S.X."/>
        </authorList>
    </citation>
    <scope>NUCLEOTIDE SEQUENCE [LARGE SCALE GENOMIC DNA]</scope>
    <source>
        <strain evidence="1 2">LaAM-08-1</strain>
    </source>
</reference>
<reference evidence="2" key="2">
    <citation type="submission" date="2015-01" db="EMBL/GenBank/DDBJ databases">
        <title>Evolutionary Origins and Diversification of the Mycorrhizal Mutualists.</title>
        <authorList>
            <consortium name="DOE Joint Genome Institute"/>
            <consortium name="Mycorrhizal Genomics Consortium"/>
            <person name="Kohler A."/>
            <person name="Kuo A."/>
            <person name="Nagy L.G."/>
            <person name="Floudas D."/>
            <person name="Copeland A."/>
            <person name="Barry K.W."/>
            <person name="Cichocki N."/>
            <person name="Veneault-Fourrey C."/>
            <person name="LaButti K."/>
            <person name="Lindquist E.A."/>
            <person name="Lipzen A."/>
            <person name="Lundell T."/>
            <person name="Morin E."/>
            <person name="Murat C."/>
            <person name="Riley R."/>
            <person name="Ohm R."/>
            <person name="Sun H."/>
            <person name="Tunlid A."/>
            <person name="Henrissat B."/>
            <person name="Grigoriev I.V."/>
            <person name="Hibbett D.S."/>
            <person name="Martin F."/>
        </authorList>
    </citation>
    <scope>NUCLEOTIDE SEQUENCE [LARGE SCALE GENOMIC DNA]</scope>
    <source>
        <strain evidence="2">LaAM-08-1</strain>
    </source>
</reference>
<evidence type="ECO:0000313" key="1">
    <source>
        <dbReference type="EMBL" id="KIJ92183.1"/>
    </source>
</evidence>
<dbReference type="AlphaFoldDB" id="A0A0C9WUI4"/>
<sequence>MFTHHLACAHQMMFTCPSPRQFGSISIANAVDTTIIFAPRSDSHHQLCCHP</sequence>
<gene>
    <name evidence="1" type="ORF">K443DRAFT_113958</name>
</gene>
<dbReference type="Proteomes" id="UP000054477">
    <property type="component" value="Unassembled WGS sequence"/>
</dbReference>
<protein>
    <submittedName>
        <fullName evidence="1">Uncharacterized protein</fullName>
    </submittedName>
</protein>
<proteinExistence type="predicted"/>
<evidence type="ECO:0000313" key="2">
    <source>
        <dbReference type="Proteomes" id="UP000054477"/>
    </source>
</evidence>
<keyword evidence="2" id="KW-1185">Reference proteome</keyword>